<dbReference type="SUPFAM" id="SSF55166">
    <property type="entry name" value="Hedgehog/DD-peptidase"/>
    <property type="match status" value="1"/>
</dbReference>
<dbReference type="InterPro" id="IPR052179">
    <property type="entry name" value="DD-CPase-like"/>
</dbReference>
<keyword evidence="1" id="KW-1133">Transmembrane helix</keyword>
<keyword evidence="1" id="KW-0812">Transmembrane</keyword>
<evidence type="ECO:0000256" key="1">
    <source>
        <dbReference type="SAM" id="Phobius"/>
    </source>
</evidence>
<evidence type="ECO:0000313" key="3">
    <source>
        <dbReference type="EMBL" id="MBE5036041.1"/>
    </source>
</evidence>
<dbReference type="InterPro" id="IPR058193">
    <property type="entry name" value="VanY/YodJ_core_dom"/>
</dbReference>
<dbReference type="Gene3D" id="3.30.1380.10">
    <property type="match status" value="1"/>
</dbReference>
<keyword evidence="1" id="KW-0472">Membrane</keyword>
<dbReference type="Gene3D" id="2.60.40.10">
    <property type="entry name" value="Immunoglobulins"/>
    <property type="match status" value="1"/>
</dbReference>
<keyword evidence="4" id="KW-1185">Reference proteome</keyword>
<dbReference type="EMBL" id="JADCKA010000013">
    <property type="protein sequence ID" value="MBE5036041.1"/>
    <property type="molecule type" value="Genomic_DNA"/>
</dbReference>
<feature type="transmembrane region" description="Helical" evidence="1">
    <location>
        <begin position="12"/>
        <end position="31"/>
    </location>
</feature>
<proteinExistence type="predicted"/>
<evidence type="ECO:0000259" key="2">
    <source>
        <dbReference type="Pfam" id="PF02557"/>
    </source>
</evidence>
<protein>
    <submittedName>
        <fullName evidence="3">M15 family metallopeptidase</fullName>
    </submittedName>
</protein>
<feature type="domain" description="D-alanyl-D-alanine carboxypeptidase-like core" evidence="2">
    <location>
        <begin position="226"/>
        <end position="350"/>
    </location>
</feature>
<dbReference type="InterPro" id="IPR003709">
    <property type="entry name" value="VanY-like_core_dom"/>
</dbReference>
<organism evidence="3 4">
    <name type="scientific">Gallibacter intestinalis</name>
    <dbReference type="NCBI Taxonomy" id="2779356"/>
    <lineage>
        <taxon>Bacteria</taxon>
        <taxon>Bacillati</taxon>
        <taxon>Bacillota</taxon>
        <taxon>Clostridia</taxon>
        <taxon>Eubacteriales</taxon>
        <taxon>Eubacteriaceae</taxon>
        <taxon>Gallibacter</taxon>
    </lineage>
</organism>
<name>A0ABR9QYW0_9FIRM</name>
<dbReference type="InterPro" id="IPR013783">
    <property type="entry name" value="Ig-like_fold"/>
</dbReference>
<evidence type="ECO:0000313" key="4">
    <source>
        <dbReference type="Proteomes" id="UP001516588"/>
    </source>
</evidence>
<gene>
    <name evidence="3" type="ORF">INF20_07125</name>
</gene>
<dbReference type="Proteomes" id="UP001516588">
    <property type="component" value="Unassembled WGS sequence"/>
</dbReference>
<comment type="caution">
    <text evidence="3">The sequence shown here is derived from an EMBL/GenBank/DDBJ whole genome shotgun (WGS) entry which is preliminary data.</text>
</comment>
<accession>A0ABR9QYW0</accession>
<dbReference type="InterPro" id="IPR009045">
    <property type="entry name" value="Zn_M74/Hedgehog-like"/>
</dbReference>
<dbReference type="PANTHER" id="PTHR34385:SF1">
    <property type="entry name" value="PEPTIDOGLYCAN L-ALANYL-D-GLUTAMATE ENDOPEPTIDASE CWLK"/>
    <property type="match status" value="1"/>
</dbReference>
<dbReference type="RefSeq" id="WP_226385685.1">
    <property type="nucleotide sequence ID" value="NZ_JADCKA010000013.1"/>
</dbReference>
<dbReference type="Pfam" id="PF02557">
    <property type="entry name" value="VanY"/>
    <property type="match status" value="1"/>
</dbReference>
<reference evidence="3 4" key="1">
    <citation type="submission" date="2020-10" db="EMBL/GenBank/DDBJ databases">
        <title>ChiBAC.</title>
        <authorList>
            <person name="Zenner C."/>
            <person name="Hitch T.C.A."/>
            <person name="Clavel T."/>
        </authorList>
    </citation>
    <scope>NUCLEOTIDE SEQUENCE [LARGE SCALE GENOMIC DNA]</scope>
    <source>
        <strain evidence="3 4">DSM 108706</strain>
    </source>
</reference>
<dbReference type="CDD" id="cd14852">
    <property type="entry name" value="LD-carboxypeptidase"/>
    <property type="match status" value="1"/>
</dbReference>
<dbReference type="PANTHER" id="PTHR34385">
    <property type="entry name" value="D-ALANYL-D-ALANINE CARBOXYPEPTIDASE"/>
    <property type="match status" value="1"/>
</dbReference>
<sequence>MAKHTLKNRKTVIIVACIVVVIIAVALGLFISQPKVKEDIFTFEYGKKVEIDTSAIFGDSSDKVKNIEVDYSSLKMVKDKDYPEVGEYELPFTYRTMIKHSDKLKVVVKDTTKPEFTSFSEKIEVAKGNKDFDFKSYFKASDLSNCTLDIDTKDVKFDKEGDYTAEVTATDAHKNKESKKFTVVVKAEEKAVIQSSSNSAVKPYYKNGILIVNKKHPVPPGFGGGVNQTALAAVNRMISDMKAEGLSVDSTTSNYRSYSYQSTLYQNYVSAYGQASADTFSARPGYSEHQTGLAFDLREPGGGSLLTNSKATSWVAKNAHKYGLIVRYQSGKEWITGYQAEPWHVRYVGDIATSVYNSGLSLEEYLGVSGGGY</sequence>